<sequence length="715" mass="78760">MFYSHEILASPQYGVTTVWLVASLGVHTTNRKLNRKAIDSVNVPKACDTIEKPPGAPIALRLQGNLLYGVSGVYLKKHIYLLEDSQKMWTHMRAFYRSLQLSPSNEIDMNAGKARRAQLILGDDPNFVPSFDLPPLDFDEHGDLFLPGLDLSQRTKLSSQLSPIDRGSGSVVSPAAAPFINLNIRHSSSQESLCIPSPFGDGQQKQDNLDIEMAFGEEEMLPFGDFGLEIDADGNLVEQPEPELPPHPQLESAMDNEVAQKHGSAPAFPEDELMFLPGDEDQVVLGDDPFAEEAVAPAQQEPQQSEVPLPSEELISSEDAQQPQQRKKRNIKHLAPDAATHVGREEFKSWSENYIARVEEARSAHHNVTAAQARNNAYNLTFGMGIMGVGVLNNIPGVEHPLAQFFAGDELKAIVMGDYAMEIEKEDEEHARSRRRRSASEAFGEDEDALNGRQVRPRVDEAEVEEQDPQLGRKGEEQDGQGIDDPMVVFGDDLPEIGRDHPGSAMSDHHRSSNAPWNRPSSVVPSSIRSQKGREAGRHAVEGSPLVDRGSILPNDPRFSDGNLPSFGYDGLDQNFNDAANEHSSLSEFGAAAGVGTQEANTSQFMRNALDREGRNFLGFVERVAVERGDQDAAEEKRRWVEFDSLFEEQDQTKPVVAQAFMHVLTLATKGQLKVKQEGIKEKVAYGIIRLGVTGPSVEQSENAPEQMVGVEVDE</sequence>
<evidence type="ECO:0000256" key="2">
    <source>
        <dbReference type="ARBA" id="ARBA00023242"/>
    </source>
</evidence>
<organism evidence="5 6">
    <name type="scientific">Diaporthe australafricana</name>
    <dbReference type="NCBI Taxonomy" id="127596"/>
    <lineage>
        <taxon>Eukaryota</taxon>
        <taxon>Fungi</taxon>
        <taxon>Dikarya</taxon>
        <taxon>Ascomycota</taxon>
        <taxon>Pezizomycotina</taxon>
        <taxon>Sordariomycetes</taxon>
        <taxon>Sordariomycetidae</taxon>
        <taxon>Diaporthales</taxon>
        <taxon>Diaporthaceae</taxon>
        <taxon>Diaporthe</taxon>
    </lineage>
</organism>
<evidence type="ECO:0000256" key="3">
    <source>
        <dbReference type="SAM" id="MobiDB-lite"/>
    </source>
</evidence>
<dbReference type="CDD" id="cd21789">
    <property type="entry name" value="Rad21_Rec8_M_SpRec8p-like"/>
    <property type="match status" value="1"/>
</dbReference>
<dbReference type="InterPro" id="IPR039781">
    <property type="entry name" value="Rad21/Rec8-like"/>
</dbReference>
<keyword evidence="2" id="KW-0539">Nucleus</keyword>
<feature type="region of interest" description="Disordered" evidence="3">
    <location>
        <begin position="426"/>
        <end position="559"/>
    </location>
</feature>
<feature type="compositionally biased region" description="Basic and acidic residues" evidence="3">
    <location>
        <begin position="532"/>
        <end position="541"/>
    </location>
</feature>
<proteinExistence type="predicted"/>
<evidence type="ECO:0000256" key="1">
    <source>
        <dbReference type="ARBA" id="ARBA00004123"/>
    </source>
</evidence>
<comment type="subcellular location">
    <subcellularLocation>
        <location evidence="1">Nucleus</location>
    </subcellularLocation>
</comment>
<dbReference type="PANTHER" id="PTHR12585">
    <property type="entry name" value="SCC1 / RAD21 FAMILY MEMBER"/>
    <property type="match status" value="1"/>
</dbReference>
<dbReference type="InterPro" id="IPR006910">
    <property type="entry name" value="Rad21_Rec8_N"/>
</dbReference>
<feature type="compositionally biased region" description="Basic and acidic residues" evidence="3">
    <location>
        <begin position="496"/>
        <end position="511"/>
    </location>
</feature>
<dbReference type="EMBL" id="JAWRVE010000178">
    <property type="protein sequence ID" value="KAL1851020.1"/>
    <property type="molecule type" value="Genomic_DNA"/>
</dbReference>
<evidence type="ECO:0000313" key="5">
    <source>
        <dbReference type="EMBL" id="KAL1851020.1"/>
    </source>
</evidence>
<evidence type="ECO:0000313" key="6">
    <source>
        <dbReference type="Proteomes" id="UP001583177"/>
    </source>
</evidence>
<feature type="compositionally biased region" description="Low complexity" evidence="3">
    <location>
        <begin position="294"/>
        <end position="308"/>
    </location>
</feature>
<protein>
    <submittedName>
        <fullName evidence="5">R8 protein</fullName>
    </submittedName>
</protein>
<evidence type="ECO:0000259" key="4">
    <source>
        <dbReference type="Pfam" id="PF04825"/>
    </source>
</evidence>
<comment type="caution">
    <text evidence="5">The sequence shown here is derived from an EMBL/GenBank/DDBJ whole genome shotgun (WGS) entry which is preliminary data.</text>
</comment>
<gene>
    <name evidence="5" type="primary">rec8</name>
    <name evidence="5" type="ORF">Daus18300_012689</name>
</gene>
<reference evidence="5 6" key="1">
    <citation type="journal article" date="2024" name="IMA Fungus">
        <title>IMA Genome - F19 : A genome assembly and annotation guide to empower mycologists, including annotated draft genome sequences of Ceratocystis pirilliformis, Diaporthe australafricana, Fusarium ophioides, Paecilomyces lecythidis, and Sporothrix stenoceras.</title>
        <authorList>
            <person name="Aylward J."/>
            <person name="Wilson A.M."/>
            <person name="Visagie C.M."/>
            <person name="Spraker J."/>
            <person name="Barnes I."/>
            <person name="Buitendag C."/>
            <person name="Ceriani C."/>
            <person name="Del Mar Angel L."/>
            <person name="du Plessis D."/>
            <person name="Fuchs T."/>
            <person name="Gasser K."/>
            <person name="Kramer D."/>
            <person name="Li W."/>
            <person name="Munsamy K."/>
            <person name="Piso A."/>
            <person name="Price J.L."/>
            <person name="Sonnekus B."/>
            <person name="Thomas C."/>
            <person name="van der Nest A."/>
            <person name="van Dijk A."/>
            <person name="van Heerden A."/>
            <person name="van Vuuren N."/>
            <person name="Yilmaz N."/>
            <person name="Duong T.A."/>
            <person name="van der Merwe N.A."/>
            <person name="Wingfield M.J."/>
            <person name="Wingfield B.D."/>
        </authorList>
    </citation>
    <scope>NUCLEOTIDE SEQUENCE [LARGE SCALE GENOMIC DNA]</scope>
    <source>
        <strain evidence="5 6">CMW 18300</strain>
    </source>
</reference>
<feature type="region of interest" description="Disordered" evidence="3">
    <location>
        <begin position="294"/>
        <end position="330"/>
    </location>
</feature>
<feature type="domain" description="Rad21/Rec8-like protein N-terminal" evidence="4">
    <location>
        <begin position="1"/>
        <end position="116"/>
    </location>
</feature>
<dbReference type="PANTHER" id="PTHR12585:SF70">
    <property type="entry name" value="RAD21_REC8 N TERMINAL DOMAIN PROTEIN (AFU_ORTHOLOGUE AFUA_6G02900)"/>
    <property type="match status" value="1"/>
</dbReference>
<feature type="compositionally biased region" description="Low complexity" evidence="3">
    <location>
        <begin position="519"/>
        <end position="530"/>
    </location>
</feature>
<name>A0ABR3W1U1_9PEZI</name>
<dbReference type="Proteomes" id="UP001583177">
    <property type="component" value="Unassembled WGS sequence"/>
</dbReference>
<keyword evidence="6" id="KW-1185">Reference proteome</keyword>
<accession>A0ABR3W1U1</accession>
<dbReference type="Pfam" id="PF04825">
    <property type="entry name" value="Rad21_Rec8_N"/>
    <property type="match status" value="1"/>
</dbReference>